<dbReference type="EMBL" id="AP025516">
    <property type="protein sequence ID" value="BDD87864.1"/>
    <property type="molecule type" value="Genomic_DNA"/>
</dbReference>
<evidence type="ECO:0000313" key="2">
    <source>
        <dbReference type="Proteomes" id="UP000830055"/>
    </source>
</evidence>
<gene>
    <name evidence="1" type="ORF">DPPLL_22290</name>
</gene>
<name>A0ABM7WA78_9BACT</name>
<evidence type="ECO:0000313" key="1">
    <source>
        <dbReference type="EMBL" id="BDD87864.1"/>
    </source>
</evidence>
<reference evidence="1 2" key="1">
    <citation type="submission" date="2022-01" db="EMBL/GenBank/DDBJ databases">
        <title>Desulfofustis limnae sp. nov., a novel mesophilic sulfate-reducing bacterium isolated from marsh soil.</title>
        <authorList>
            <person name="Watanabe M."/>
            <person name="Takahashi A."/>
            <person name="Kojima H."/>
            <person name="Fukui M."/>
        </authorList>
    </citation>
    <scope>NUCLEOTIDE SEQUENCE [LARGE SCALE GENOMIC DNA]</scope>
    <source>
        <strain evidence="1 2">PPLL</strain>
    </source>
</reference>
<protein>
    <submittedName>
        <fullName evidence="1">Uncharacterized protein</fullName>
    </submittedName>
</protein>
<accession>A0ABM7WA78</accession>
<sequence>MVDSSALGMGRYAYTAIDPGEFSTYQCPSGAAVWKKSGGYLLKPIPRVRLAYRFAVMLISLD</sequence>
<organism evidence="1 2">
    <name type="scientific">Desulfofustis limnaeus</name>
    <dbReference type="NCBI Taxonomy" id="2740163"/>
    <lineage>
        <taxon>Bacteria</taxon>
        <taxon>Pseudomonadati</taxon>
        <taxon>Thermodesulfobacteriota</taxon>
        <taxon>Desulfobulbia</taxon>
        <taxon>Desulfobulbales</taxon>
        <taxon>Desulfocapsaceae</taxon>
        <taxon>Desulfofustis</taxon>
    </lineage>
</organism>
<dbReference type="Proteomes" id="UP000830055">
    <property type="component" value="Chromosome"/>
</dbReference>
<proteinExistence type="predicted"/>
<keyword evidence="2" id="KW-1185">Reference proteome</keyword>